<evidence type="ECO:0000256" key="1">
    <source>
        <dbReference type="SAM" id="MobiDB-lite"/>
    </source>
</evidence>
<feature type="region of interest" description="Disordered" evidence="1">
    <location>
        <begin position="18"/>
        <end position="52"/>
    </location>
</feature>
<gene>
    <name evidence="2" type="ORF">KIN20_017902</name>
</gene>
<evidence type="ECO:0000313" key="3">
    <source>
        <dbReference type="Proteomes" id="UP001196413"/>
    </source>
</evidence>
<dbReference type="AlphaFoldDB" id="A0AAD5QU26"/>
<name>A0AAD5QU26_PARTN</name>
<comment type="caution">
    <text evidence="2">The sequence shown here is derived from an EMBL/GenBank/DDBJ whole genome shotgun (WGS) entry which is preliminary data.</text>
</comment>
<proteinExistence type="predicted"/>
<feature type="compositionally biased region" description="Basic and acidic residues" evidence="1">
    <location>
        <begin position="18"/>
        <end position="38"/>
    </location>
</feature>
<organism evidence="2 3">
    <name type="scientific">Parelaphostrongylus tenuis</name>
    <name type="common">Meningeal worm</name>
    <dbReference type="NCBI Taxonomy" id="148309"/>
    <lineage>
        <taxon>Eukaryota</taxon>
        <taxon>Metazoa</taxon>
        <taxon>Ecdysozoa</taxon>
        <taxon>Nematoda</taxon>
        <taxon>Chromadorea</taxon>
        <taxon>Rhabditida</taxon>
        <taxon>Rhabditina</taxon>
        <taxon>Rhabditomorpha</taxon>
        <taxon>Strongyloidea</taxon>
        <taxon>Metastrongylidae</taxon>
        <taxon>Parelaphostrongylus</taxon>
    </lineage>
</organism>
<sequence>MVTFFLRYLRTQGRLDGLDRHSTASTKEDGNLQAVERKRPTKSPTTTFEDDGACEKRKRMHEVLGDPYSVREDGIKLQVPEECDMHLSSSSII</sequence>
<dbReference type="EMBL" id="JAHQIW010003575">
    <property type="protein sequence ID" value="KAJ1359216.1"/>
    <property type="molecule type" value="Genomic_DNA"/>
</dbReference>
<dbReference type="Proteomes" id="UP001196413">
    <property type="component" value="Unassembled WGS sequence"/>
</dbReference>
<accession>A0AAD5QU26</accession>
<protein>
    <submittedName>
        <fullName evidence="2">Uncharacterized protein</fullName>
    </submittedName>
</protein>
<evidence type="ECO:0000313" key="2">
    <source>
        <dbReference type="EMBL" id="KAJ1359216.1"/>
    </source>
</evidence>
<keyword evidence="3" id="KW-1185">Reference proteome</keyword>
<reference evidence="2" key="1">
    <citation type="submission" date="2021-06" db="EMBL/GenBank/DDBJ databases">
        <title>Parelaphostrongylus tenuis whole genome reference sequence.</title>
        <authorList>
            <person name="Garwood T.J."/>
            <person name="Larsen P.A."/>
            <person name="Fountain-Jones N.M."/>
            <person name="Garbe J.R."/>
            <person name="Macchietto M.G."/>
            <person name="Kania S.A."/>
            <person name="Gerhold R.W."/>
            <person name="Richards J.E."/>
            <person name="Wolf T.M."/>
        </authorList>
    </citation>
    <scope>NUCLEOTIDE SEQUENCE</scope>
    <source>
        <strain evidence="2">MNPRO001-30</strain>
        <tissue evidence="2">Meninges</tissue>
    </source>
</reference>